<dbReference type="Proteomes" id="UP001230685">
    <property type="component" value="Unassembled WGS sequence"/>
</dbReference>
<evidence type="ECO:0000313" key="1">
    <source>
        <dbReference type="EMBL" id="MDP1025886.1"/>
    </source>
</evidence>
<dbReference type="NCBIfam" id="NF035944">
    <property type="entry name" value="PEPxxWA-CTERM"/>
    <property type="match status" value="1"/>
</dbReference>
<reference evidence="1 2" key="1">
    <citation type="submission" date="2023-07" db="EMBL/GenBank/DDBJ databases">
        <authorList>
            <person name="Kim M.K."/>
        </authorList>
    </citation>
    <scope>NUCLEOTIDE SEQUENCE [LARGE SCALE GENOMIC DNA]</scope>
    <source>
        <strain evidence="1 2">KR1UV-12</strain>
    </source>
</reference>
<keyword evidence="2" id="KW-1185">Reference proteome</keyword>
<name>A0ABT9EFY9_9SPHN</name>
<dbReference type="EMBL" id="JAUUDS010000001">
    <property type="protein sequence ID" value="MDP1025886.1"/>
    <property type="molecule type" value="Genomic_DNA"/>
</dbReference>
<protein>
    <submittedName>
        <fullName evidence="1">PEPxxWA-CTERM sorting domain-containing protein</fullName>
    </submittedName>
</protein>
<sequence>MELADVRSVGIMVAVVAATIAAPATAAIDLARAPAGMVVRSADAACDGSAYAGAGAVAVCQGGASTDFDLMFVDPGNPARKGSTSSFSIDVDAGSKAMLTAYDESGRLLGVADRSTVDGMGERLTLTGLGDIARIHVSGRGPIAVADLSFADVKTGSRLPEPATWAMLMIGFGATAALIRRRIRLSEARFTERMRRIAAGEAG</sequence>
<accession>A0ABT9EFY9</accession>
<organism evidence="1 2">
    <name type="scientific">Sphingomonas aurea</name>
    <dbReference type="NCBI Taxonomy" id="3063994"/>
    <lineage>
        <taxon>Bacteria</taxon>
        <taxon>Pseudomonadati</taxon>
        <taxon>Pseudomonadota</taxon>
        <taxon>Alphaproteobacteria</taxon>
        <taxon>Sphingomonadales</taxon>
        <taxon>Sphingomonadaceae</taxon>
        <taxon>Sphingomonas</taxon>
    </lineage>
</organism>
<dbReference type="InterPro" id="IPR013424">
    <property type="entry name" value="Ice-binding_C"/>
</dbReference>
<evidence type="ECO:0000313" key="2">
    <source>
        <dbReference type="Proteomes" id="UP001230685"/>
    </source>
</evidence>
<gene>
    <name evidence="1" type="ORF">Q5H91_01535</name>
</gene>
<dbReference type="NCBIfam" id="TIGR02595">
    <property type="entry name" value="PEP_CTERM"/>
    <property type="match status" value="1"/>
</dbReference>
<proteinExistence type="predicted"/>
<comment type="caution">
    <text evidence="1">The sequence shown here is derived from an EMBL/GenBank/DDBJ whole genome shotgun (WGS) entry which is preliminary data.</text>
</comment>
<dbReference type="RefSeq" id="WP_305171465.1">
    <property type="nucleotide sequence ID" value="NZ_JAUUDS010000001.1"/>
</dbReference>